<dbReference type="Proteomes" id="UP000734511">
    <property type="component" value="Unassembled WGS sequence"/>
</dbReference>
<evidence type="ECO:0000313" key="1">
    <source>
        <dbReference type="EMBL" id="NJP46040.1"/>
    </source>
</evidence>
<proteinExistence type="predicted"/>
<accession>A0ABX0ZQ57</accession>
<protein>
    <submittedName>
        <fullName evidence="1">ATP-binding protein</fullName>
    </submittedName>
</protein>
<organism evidence="1 2">
    <name type="scientific">Actinacidiphila epipremni</name>
    <dbReference type="NCBI Taxonomy" id="2053013"/>
    <lineage>
        <taxon>Bacteria</taxon>
        <taxon>Bacillati</taxon>
        <taxon>Actinomycetota</taxon>
        <taxon>Actinomycetes</taxon>
        <taxon>Kitasatosporales</taxon>
        <taxon>Streptomycetaceae</taxon>
        <taxon>Actinacidiphila</taxon>
    </lineage>
</organism>
<name>A0ABX0ZQ57_9ACTN</name>
<dbReference type="InterPro" id="IPR027417">
    <property type="entry name" value="P-loop_NTPase"/>
</dbReference>
<gene>
    <name evidence="1" type="ORF">HCN08_21915</name>
</gene>
<dbReference type="InterPro" id="IPR011990">
    <property type="entry name" value="TPR-like_helical_dom_sf"/>
</dbReference>
<sequence>MARELTFVGRDAELAQLREWATTGSHTRIVAIEAIGGMGKTRLLRELAAEIAGGPETDRTTCTFLDLASNRYRLPLTLETDILRGMGADDGEYRRARDRYIASQRDGTSSETVRSLLDVAEQTFGRLFADRTRGGRAVVLVDTVDSPASRSAVFRRFLERTVPRLRNVTVVLAGRDAFTALSEVDPAVECRSFPLQPLEAEASARFFDGLGLAADQLAALSLLSGGRPILLGLAAQWLEYDIPLPELDTGPSHEVVDDGGPRIAEIRDRFRGSLVKAVLQLSEPIDTHVLRMAHFPHRYTAAMVGHLGGEAPEVAARQLAELNGLFFVKQIPGYGYVLHDEMRDLINGYVWPFVDSVGLERADLDSRIIAWYDEQVAAAPADGSRAALWMLHAERAFYRLRGDRVGGFAALIAQIDTALESGNIDFAGLLIEQTRELIASLDSDSRTQAILLRARWFRLTGRRKAARALLRQIEESDDGAAGVRVEALCLLATLLYEDGEAPLARPVVRRARDIAGQIDSERLTLFAETVDGEVLHATGLVRESADLLSTCAPKLEERGETALAARAYDRLAWATSILGAHDEAVGHARKAVALRSALGSPLDVAVSMHTTAAVMRDGSQFESAIEHYERALARFVELGDFHWEAAVFMERGLCRLLQYEVAHYGRTGGPASGYLPILDLAHADLQRSVELCRTYNRQLLPKAVHELGHVFWERGDTTATIELWRESLGISRSAEDLRYILENEVGMCELDIEARDFPAALACRARIAGYYDRTKDSHALLWSRLLKLEAEAHFGLGNTEEAMARYAVSLPGLAVHGGWGRYLLEFELASLDRNIRSLPQAESARWANTLFTQWSSPERLSDHAAIPAERMTQLLDTVRWAER</sequence>
<keyword evidence="2" id="KW-1185">Reference proteome</keyword>
<dbReference type="Gene3D" id="1.25.40.10">
    <property type="entry name" value="Tetratricopeptide repeat domain"/>
    <property type="match status" value="1"/>
</dbReference>
<comment type="caution">
    <text evidence="1">The sequence shown here is derived from an EMBL/GenBank/DDBJ whole genome shotgun (WGS) entry which is preliminary data.</text>
</comment>
<dbReference type="RefSeq" id="WP_167984904.1">
    <property type="nucleotide sequence ID" value="NZ_JAATEJ010000019.1"/>
</dbReference>
<dbReference type="SUPFAM" id="SSF48452">
    <property type="entry name" value="TPR-like"/>
    <property type="match status" value="1"/>
</dbReference>
<reference evidence="1 2" key="1">
    <citation type="submission" date="2020-03" db="EMBL/GenBank/DDBJ databases">
        <title>WGS of actinomycetes isolated from Thailand.</title>
        <authorList>
            <person name="Thawai C."/>
        </authorList>
    </citation>
    <scope>NUCLEOTIDE SEQUENCE [LARGE SCALE GENOMIC DNA]</scope>
    <source>
        <strain evidence="1 2">PRB2-1</strain>
    </source>
</reference>
<keyword evidence="1" id="KW-0067">ATP-binding</keyword>
<dbReference type="GO" id="GO:0005524">
    <property type="term" value="F:ATP binding"/>
    <property type="evidence" value="ECO:0007669"/>
    <property type="project" value="UniProtKB-KW"/>
</dbReference>
<dbReference type="Gene3D" id="3.40.50.300">
    <property type="entry name" value="P-loop containing nucleotide triphosphate hydrolases"/>
    <property type="match status" value="1"/>
</dbReference>
<dbReference type="SUPFAM" id="SSF52540">
    <property type="entry name" value="P-loop containing nucleoside triphosphate hydrolases"/>
    <property type="match status" value="1"/>
</dbReference>
<keyword evidence="1" id="KW-0547">Nucleotide-binding</keyword>
<evidence type="ECO:0000313" key="2">
    <source>
        <dbReference type="Proteomes" id="UP000734511"/>
    </source>
</evidence>
<dbReference type="EMBL" id="JAATEJ010000019">
    <property type="protein sequence ID" value="NJP46040.1"/>
    <property type="molecule type" value="Genomic_DNA"/>
</dbReference>